<reference evidence="5 6" key="1">
    <citation type="journal article" date="2024" name="G3 (Bethesda)">
        <title>Genome assembly of Hibiscus sabdariffa L. provides insights into metabolisms of medicinal natural products.</title>
        <authorList>
            <person name="Kim T."/>
        </authorList>
    </citation>
    <scope>NUCLEOTIDE SEQUENCE [LARGE SCALE GENOMIC DNA]</scope>
    <source>
        <strain evidence="5">TK-2024</strain>
        <tissue evidence="5">Old leaves</tissue>
    </source>
</reference>
<sequence>MAGQRNDYGQRSHFQPDYAGNGGESKRRNADEEIEQHGIGPEDTVYRYLCHVKRIGSIIGRGGEIVKQLRSDSKSNIRICEAMPGCEERVVIIYSSRDETNPFGDGDDELVSPAQDALFRVHDKVVAEELPADEDFEEQIHLVTVRMLVASDQIGCVIGKGGQVIQTIRSETHAQIRVLSNEHLPPCALSSDELLQIVGEPAVVRKALYHVASRIHDNPSRSQHLLLSSLSNMNPPGGMYMNAPLMVSYGNYSSRRDDGSAREFSLRLVCPVGNIGGVIGKGGSIIKQIRHESGASIKVDSSAAEGEDCIIFISTKEFIEDPSPTISAALRLQSRCSEKTERESGDSVITTRLLVPSSQVGCLIGKGGAIISGMRNATRASIRILSKENLPKVAYEDEEMVQITGSLDVASNAFSEVLLRLRANMFEREDCFAQGIGTRSSPGIGGFIPTETQGYHWAEIWFWGLVPVSSILMETVDWRKLFVGGEEQSLDFFSPGVCDGSVTVKPPVVGEGFLASECGSGEARKDCRSCGGGCFPADVAGVSLDQEQGWIAKNTEVAIQSPSVSFVVQGDSLDLPAEPVVAECIERAENFPPLHVSSQEQRGKGRGGKVGKNEKKGQKGLAGSKNRFDILNGSEAEVDEVVPEARVTRVASLGVASLLQELKAKKKDRLDKVKEGCNGGVVQAGGDELGNSFDSFGDMAAVFIDFFTKQIGAADDSVTGCSVEILKALLPHSLLETAGVDWSIVGADLCSAVR</sequence>
<dbReference type="SUPFAM" id="SSF54791">
    <property type="entry name" value="Eukaryotic type KH-domain (KH-domain type I)"/>
    <property type="match status" value="4"/>
</dbReference>
<feature type="region of interest" description="Disordered" evidence="3">
    <location>
        <begin position="1"/>
        <end position="38"/>
    </location>
</feature>
<dbReference type="Proteomes" id="UP001472677">
    <property type="component" value="Unassembled WGS sequence"/>
</dbReference>
<dbReference type="EMBL" id="JBBPBM010000045">
    <property type="protein sequence ID" value="KAK8522890.1"/>
    <property type="molecule type" value="Genomic_DNA"/>
</dbReference>
<dbReference type="Pfam" id="PF00013">
    <property type="entry name" value="KH_1"/>
    <property type="match status" value="4"/>
</dbReference>
<feature type="region of interest" description="Disordered" evidence="3">
    <location>
        <begin position="593"/>
        <end position="625"/>
    </location>
</feature>
<feature type="domain" description="K Homology" evidence="4">
    <location>
        <begin position="42"/>
        <end position="126"/>
    </location>
</feature>
<gene>
    <name evidence="5" type="ORF">V6N12_056583</name>
</gene>
<name>A0ABR2CSX9_9ROSI</name>
<feature type="domain" description="K Homology" evidence="4">
    <location>
        <begin position="347"/>
        <end position="422"/>
    </location>
</feature>
<dbReference type="InterPro" id="IPR004088">
    <property type="entry name" value="KH_dom_type_1"/>
</dbReference>
<feature type="domain" description="K Homology" evidence="4">
    <location>
        <begin position="262"/>
        <end position="334"/>
    </location>
</feature>
<dbReference type="CDD" id="cd22460">
    <property type="entry name" value="KH-I_PEPPER_rpt2_like"/>
    <property type="match status" value="2"/>
</dbReference>
<accession>A0ABR2CSX9</accession>
<keyword evidence="2" id="KW-0694">RNA-binding</keyword>
<evidence type="ECO:0000259" key="4">
    <source>
        <dbReference type="SMART" id="SM00322"/>
    </source>
</evidence>
<comment type="caution">
    <text evidence="5">The sequence shown here is derived from an EMBL/GenBank/DDBJ whole genome shotgun (WGS) entry which is preliminary data.</text>
</comment>
<evidence type="ECO:0000313" key="5">
    <source>
        <dbReference type="EMBL" id="KAK8522890.1"/>
    </source>
</evidence>
<evidence type="ECO:0000256" key="2">
    <source>
        <dbReference type="PROSITE-ProRule" id="PRU00117"/>
    </source>
</evidence>
<evidence type="ECO:0000313" key="6">
    <source>
        <dbReference type="Proteomes" id="UP001472677"/>
    </source>
</evidence>
<dbReference type="PANTHER" id="PTHR10288">
    <property type="entry name" value="KH DOMAIN CONTAINING RNA BINDING PROTEIN"/>
    <property type="match status" value="1"/>
</dbReference>
<dbReference type="Gene3D" id="3.30.310.210">
    <property type="match status" value="2"/>
</dbReference>
<dbReference type="InterPro" id="IPR036612">
    <property type="entry name" value="KH_dom_type_1_sf"/>
</dbReference>
<dbReference type="SMART" id="SM00322">
    <property type="entry name" value="KH"/>
    <property type="match status" value="4"/>
</dbReference>
<evidence type="ECO:0000256" key="3">
    <source>
        <dbReference type="SAM" id="MobiDB-lite"/>
    </source>
</evidence>
<dbReference type="InterPro" id="IPR004087">
    <property type="entry name" value="KH_dom"/>
</dbReference>
<organism evidence="5 6">
    <name type="scientific">Hibiscus sabdariffa</name>
    <name type="common">roselle</name>
    <dbReference type="NCBI Taxonomy" id="183260"/>
    <lineage>
        <taxon>Eukaryota</taxon>
        <taxon>Viridiplantae</taxon>
        <taxon>Streptophyta</taxon>
        <taxon>Embryophyta</taxon>
        <taxon>Tracheophyta</taxon>
        <taxon>Spermatophyta</taxon>
        <taxon>Magnoliopsida</taxon>
        <taxon>eudicotyledons</taxon>
        <taxon>Gunneridae</taxon>
        <taxon>Pentapetalae</taxon>
        <taxon>rosids</taxon>
        <taxon>malvids</taxon>
        <taxon>Malvales</taxon>
        <taxon>Malvaceae</taxon>
        <taxon>Malvoideae</taxon>
        <taxon>Hibiscus</taxon>
    </lineage>
</organism>
<keyword evidence="6" id="KW-1185">Reference proteome</keyword>
<evidence type="ECO:0000256" key="1">
    <source>
        <dbReference type="ARBA" id="ARBA00022737"/>
    </source>
</evidence>
<dbReference type="CDD" id="cd22459">
    <property type="entry name" value="KH-I_PEPPER_rpt1_like"/>
    <property type="match status" value="1"/>
</dbReference>
<keyword evidence="1" id="KW-0677">Repeat</keyword>
<feature type="domain" description="K Homology" evidence="4">
    <location>
        <begin position="141"/>
        <end position="216"/>
    </location>
</feature>
<proteinExistence type="predicted"/>
<protein>
    <recommendedName>
        <fullName evidence="4">K Homology domain-containing protein</fullName>
    </recommendedName>
</protein>
<dbReference type="PROSITE" id="PS50084">
    <property type="entry name" value="KH_TYPE_1"/>
    <property type="match status" value="4"/>
</dbReference>